<proteinExistence type="inferred from homology"/>
<keyword evidence="1" id="KW-0547">Nucleotide-binding</keyword>
<evidence type="ECO:0000256" key="2">
    <source>
        <dbReference type="ARBA" id="ARBA00024200"/>
    </source>
</evidence>
<dbReference type="CDD" id="cd00754">
    <property type="entry name" value="Ubl_MoaD"/>
    <property type="match status" value="1"/>
</dbReference>
<dbReference type="AlphaFoldDB" id="A0A7Y7ITW4"/>
<dbReference type="Proteomes" id="UP000534870">
    <property type="component" value="Unassembled WGS sequence"/>
</dbReference>
<name>A0A7Y7ITW4_9PROT</name>
<dbReference type="InterPro" id="IPR016155">
    <property type="entry name" value="Mopterin_synth/thiamin_S_b"/>
</dbReference>
<dbReference type="GO" id="GO:1990133">
    <property type="term" value="C:molybdopterin adenylyltransferase complex"/>
    <property type="evidence" value="ECO:0007669"/>
    <property type="project" value="TreeGrafter"/>
</dbReference>
<dbReference type="PANTHER" id="PTHR33359">
    <property type="entry name" value="MOLYBDOPTERIN SYNTHASE SULFUR CARRIER SUBUNIT"/>
    <property type="match status" value="1"/>
</dbReference>
<dbReference type="PANTHER" id="PTHR33359:SF1">
    <property type="entry name" value="MOLYBDOPTERIN SYNTHASE SULFUR CARRIER SUBUNIT"/>
    <property type="match status" value="1"/>
</dbReference>
<dbReference type="InterPro" id="IPR012675">
    <property type="entry name" value="Beta-grasp_dom_sf"/>
</dbReference>
<comment type="similarity">
    <text evidence="2">Belongs to the MoaD family.</text>
</comment>
<dbReference type="EMBL" id="CP152276">
    <property type="protein sequence ID" value="XAE43315.1"/>
    <property type="molecule type" value="Genomic_DNA"/>
</dbReference>
<evidence type="ECO:0000313" key="7">
    <source>
        <dbReference type="Proteomes" id="UP001449795"/>
    </source>
</evidence>
<dbReference type="EMBL" id="JABXXP010000029">
    <property type="protein sequence ID" value="NVN10289.1"/>
    <property type="molecule type" value="Genomic_DNA"/>
</dbReference>
<reference evidence="4 6" key="1">
    <citation type="submission" date="2020-06" db="EMBL/GenBank/DDBJ databases">
        <title>Description of novel acetic acid bacteria.</title>
        <authorList>
            <person name="Sombolestani A."/>
        </authorList>
    </citation>
    <scope>NUCLEOTIDE SEQUENCE [LARGE SCALE GENOMIC DNA]</scope>
    <source>
        <strain evidence="4 6">LMG 31431</strain>
    </source>
</reference>
<reference evidence="5 7" key="2">
    <citation type="submission" date="2024-04" db="EMBL/GenBank/DDBJ databases">
        <title>Complete genome sequence of Nguyenibacter vanlangesis HBCM-1154, a strain capable of nitrogen fixation, IAA production, and phosphorus solubilization isolated from sugarcane soil.</title>
        <authorList>
            <person name="MY HANH P."/>
        </authorList>
    </citation>
    <scope>NUCLEOTIDE SEQUENCE [LARGE SCALE GENOMIC DNA]</scope>
    <source>
        <strain evidence="5 7">HBCM 1154</strain>
    </source>
</reference>
<evidence type="ECO:0000256" key="1">
    <source>
        <dbReference type="ARBA" id="ARBA00022741"/>
    </source>
</evidence>
<accession>A0A7Y7ITW4</accession>
<evidence type="ECO:0000256" key="3">
    <source>
        <dbReference type="ARBA" id="ARBA00024247"/>
    </source>
</evidence>
<dbReference type="Pfam" id="PF02597">
    <property type="entry name" value="ThiS"/>
    <property type="match status" value="1"/>
</dbReference>
<protein>
    <recommendedName>
        <fullName evidence="3">Molybdopterin synthase sulfur carrier subunit</fullName>
    </recommendedName>
</protein>
<dbReference type="Gene3D" id="3.10.20.30">
    <property type="match status" value="1"/>
</dbReference>
<dbReference type="GO" id="GO:0006777">
    <property type="term" value="P:Mo-molybdopterin cofactor biosynthetic process"/>
    <property type="evidence" value="ECO:0007669"/>
    <property type="project" value="InterPro"/>
</dbReference>
<dbReference type="Proteomes" id="UP001449795">
    <property type="component" value="Chromosome"/>
</dbReference>
<dbReference type="SUPFAM" id="SSF54285">
    <property type="entry name" value="MoaD/ThiS"/>
    <property type="match status" value="1"/>
</dbReference>
<sequence>MVTILYFAWLRDRLGRSTDSLAIPAQGCSVRDVMQALGQRDAALGALFGPASVPSGAGAIRCAVNQEFAGPDDPVRPGDELAFFPPVTGG</sequence>
<gene>
    <name evidence="5" type="ORF">AAC691_02270</name>
    <name evidence="4" type="ORF">HUK84_03850</name>
</gene>
<dbReference type="RefSeq" id="WP_176639069.1">
    <property type="nucleotide sequence ID" value="NZ_CP152276.1"/>
</dbReference>
<evidence type="ECO:0000313" key="4">
    <source>
        <dbReference type="EMBL" id="NVN10289.1"/>
    </source>
</evidence>
<dbReference type="InterPro" id="IPR044672">
    <property type="entry name" value="MOCS2A"/>
</dbReference>
<organism evidence="4 6">
    <name type="scientific">Nguyenibacter vanlangensis</name>
    <dbReference type="NCBI Taxonomy" id="1216886"/>
    <lineage>
        <taxon>Bacteria</taxon>
        <taxon>Pseudomonadati</taxon>
        <taxon>Pseudomonadota</taxon>
        <taxon>Alphaproteobacteria</taxon>
        <taxon>Acetobacterales</taxon>
        <taxon>Acetobacteraceae</taxon>
        <taxon>Nguyenibacter</taxon>
    </lineage>
</organism>
<evidence type="ECO:0000313" key="6">
    <source>
        <dbReference type="Proteomes" id="UP000534870"/>
    </source>
</evidence>
<keyword evidence="7" id="KW-1185">Reference proteome</keyword>
<dbReference type="InterPro" id="IPR003749">
    <property type="entry name" value="ThiS/MoaD-like"/>
</dbReference>
<evidence type="ECO:0000313" key="5">
    <source>
        <dbReference type="EMBL" id="XAE43315.1"/>
    </source>
</evidence>
<dbReference type="GO" id="GO:0000166">
    <property type="term" value="F:nucleotide binding"/>
    <property type="evidence" value="ECO:0007669"/>
    <property type="project" value="UniProtKB-KW"/>
</dbReference>